<protein>
    <recommendedName>
        <fullName evidence="3">Abi-like protein</fullName>
    </recommendedName>
</protein>
<proteinExistence type="predicted"/>
<evidence type="ECO:0008006" key="3">
    <source>
        <dbReference type="Google" id="ProtNLM"/>
    </source>
</evidence>
<sequence>MERGISPIRLNEYLQEVGGDLNRAVELYVWNSRMAAECFATIGHLEVLLRNAVDQVFKEYCKEDERGIPWFLQLCSGLNDEDLASIAGAREQNAKAKRPDSRDRIIATLTFGFWSHLFNAKHEELWRQCLYKVFAQGINPHVTRKTIAGLVESVRITRNRVAHQNFLKAFDIPKAMQDVFRLAYLISPQYGEWLERDASRWREVYDQCPQIDTDTLIVPGRVAWDIYQYQPIYVCKPERFFRDMRYLAFYENRSIRSQIPMILRVFDQVPWNEEEAQRLCASDDVMNRKLGHALEWAFSSEGREVAHGWANSENGYKVLLLTPCRGSKQGDDGHLVLPNGDIPHMRSGAYVQNHRYASSHDLLVARSTDDLRYSIN</sequence>
<comment type="caution">
    <text evidence="1">The sequence shown here is derived from an EMBL/GenBank/DDBJ whole genome shotgun (WGS) entry which is preliminary data.</text>
</comment>
<dbReference type="STRING" id="1603886.GCA_001895165_01953"/>
<gene>
    <name evidence="1" type="ORF">BLEM_2017</name>
</gene>
<accession>A0A261FMK0</accession>
<dbReference type="AlphaFoldDB" id="A0A261FMK0"/>
<organism evidence="1 2">
    <name type="scientific">Bifidobacterium lemurum</name>
    <dbReference type="NCBI Taxonomy" id="1603886"/>
    <lineage>
        <taxon>Bacteria</taxon>
        <taxon>Bacillati</taxon>
        <taxon>Actinomycetota</taxon>
        <taxon>Actinomycetes</taxon>
        <taxon>Bifidobacteriales</taxon>
        <taxon>Bifidobacteriaceae</taxon>
        <taxon>Bifidobacterium</taxon>
    </lineage>
</organism>
<evidence type="ECO:0000313" key="1">
    <source>
        <dbReference type="EMBL" id="OZG60328.1"/>
    </source>
</evidence>
<dbReference type="Proteomes" id="UP000216352">
    <property type="component" value="Unassembled WGS sequence"/>
</dbReference>
<reference evidence="1 2" key="1">
    <citation type="journal article" date="2017" name="BMC Genomics">
        <title>Comparative genomic and phylogenomic analyses of the Bifidobacteriaceae family.</title>
        <authorList>
            <person name="Lugli G.A."/>
            <person name="Milani C."/>
            <person name="Turroni F."/>
            <person name="Duranti S."/>
            <person name="Mancabelli L."/>
            <person name="Mangifesta M."/>
            <person name="Ferrario C."/>
            <person name="Modesto M."/>
            <person name="Mattarelli P."/>
            <person name="Jiri K."/>
            <person name="van Sinderen D."/>
            <person name="Ventura M."/>
        </authorList>
    </citation>
    <scope>NUCLEOTIDE SEQUENCE [LARGE SCALE GENOMIC DNA]</scope>
    <source>
        <strain evidence="1 2">DSM 28807</strain>
    </source>
</reference>
<name>A0A261FMK0_9BIFI</name>
<keyword evidence="2" id="KW-1185">Reference proteome</keyword>
<evidence type="ECO:0000313" key="2">
    <source>
        <dbReference type="Proteomes" id="UP000216352"/>
    </source>
</evidence>
<dbReference type="EMBL" id="MWWX01000017">
    <property type="protein sequence ID" value="OZG60328.1"/>
    <property type="molecule type" value="Genomic_DNA"/>
</dbReference>